<evidence type="ECO:0000256" key="10">
    <source>
        <dbReference type="RuleBase" id="RU362068"/>
    </source>
</evidence>
<keyword evidence="5 10" id="KW-0566">Pantothenate biosynthesis</keyword>
<comment type="function">
    <text evidence="10">Catalyzes the NADPH-dependent reduction of ketopantoate into pantoic acid.</text>
</comment>
<dbReference type="SUPFAM" id="SSF48179">
    <property type="entry name" value="6-phosphogluconate dehydrogenase C-terminal domain-like"/>
    <property type="match status" value="1"/>
</dbReference>
<dbReference type="InterPro" id="IPR008927">
    <property type="entry name" value="6-PGluconate_DH-like_C_sf"/>
</dbReference>
<comment type="pathway">
    <text evidence="1 10">Cofactor biosynthesis; (R)-pantothenate biosynthesis; (R)-pantoate from 3-methyl-2-oxobutanoate: step 2/2.</text>
</comment>
<evidence type="ECO:0000259" key="11">
    <source>
        <dbReference type="Pfam" id="PF02558"/>
    </source>
</evidence>
<sequence>MEPLKINIIGAGAIGHLWASFFKQKNQDVRLYVRTPRPSTQLSVVSPLGDFETSLDYDQLDDWRDCDLILICVKAHCLSELGQKLRSKVMNSCPIVLMMNGLGLVEIMQGFKYQNPILHASIVHGAFISNDQLVHTGNGKTILGNLHSDYAGEEFEQTIELLDYVLPTAEWSDDHKTNMLLKVVINAIINPVTALLDIKNGLVVEQHKLIPLAARLLNELSPLLRIILPQFSQDEITQRIIQVAENTAGNSSSMRQDLHKKKTTEIDFINGYLIELATKESIALKEHSEIVKQIKALDSN</sequence>
<dbReference type="InterPro" id="IPR003710">
    <property type="entry name" value="ApbA"/>
</dbReference>
<dbReference type="Gene3D" id="1.10.1040.10">
    <property type="entry name" value="N-(1-d-carboxylethyl)-l-norvaline Dehydrogenase, domain 2"/>
    <property type="match status" value="1"/>
</dbReference>
<dbReference type="RefSeq" id="WP_142942132.1">
    <property type="nucleotide sequence ID" value="NZ_VIKR01000002.1"/>
</dbReference>
<comment type="similarity">
    <text evidence="2 10">Belongs to the ketopantoate reductase family.</text>
</comment>
<evidence type="ECO:0000259" key="12">
    <source>
        <dbReference type="Pfam" id="PF08546"/>
    </source>
</evidence>
<dbReference type="PANTHER" id="PTHR43765">
    <property type="entry name" value="2-DEHYDROPANTOATE 2-REDUCTASE-RELATED"/>
    <property type="match status" value="1"/>
</dbReference>
<evidence type="ECO:0000256" key="3">
    <source>
        <dbReference type="ARBA" id="ARBA00013014"/>
    </source>
</evidence>
<evidence type="ECO:0000256" key="1">
    <source>
        <dbReference type="ARBA" id="ARBA00004994"/>
    </source>
</evidence>
<evidence type="ECO:0000256" key="5">
    <source>
        <dbReference type="ARBA" id="ARBA00022655"/>
    </source>
</evidence>
<comment type="catalytic activity">
    <reaction evidence="9 10">
        <text>(R)-pantoate + NADP(+) = 2-dehydropantoate + NADPH + H(+)</text>
        <dbReference type="Rhea" id="RHEA:16233"/>
        <dbReference type="ChEBI" id="CHEBI:11561"/>
        <dbReference type="ChEBI" id="CHEBI:15378"/>
        <dbReference type="ChEBI" id="CHEBI:15980"/>
        <dbReference type="ChEBI" id="CHEBI:57783"/>
        <dbReference type="ChEBI" id="CHEBI:58349"/>
        <dbReference type="EC" id="1.1.1.169"/>
    </reaction>
</comment>
<dbReference type="GO" id="GO:0008677">
    <property type="term" value="F:2-dehydropantoate 2-reductase activity"/>
    <property type="evidence" value="ECO:0007669"/>
    <property type="project" value="UniProtKB-EC"/>
</dbReference>
<keyword evidence="6 10" id="KW-0521">NADP</keyword>
<dbReference type="Pfam" id="PF08546">
    <property type="entry name" value="ApbA_C"/>
    <property type="match status" value="1"/>
</dbReference>
<dbReference type="GO" id="GO:0015940">
    <property type="term" value="P:pantothenate biosynthetic process"/>
    <property type="evidence" value="ECO:0007669"/>
    <property type="project" value="UniProtKB-UniPathway"/>
</dbReference>
<evidence type="ECO:0000256" key="7">
    <source>
        <dbReference type="ARBA" id="ARBA00023002"/>
    </source>
</evidence>
<dbReference type="UniPathway" id="UPA00028">
    <property type="reaction ID" value="UER00004"/>
</dbReference>
<evidence type="ECO:0000256" key="4">
    <source>
        <dbReference type="ARBA" id="ARBA00019465"/>
    </source>
</evidence>
<dbReference type="EC" id="1.1.1.169" evidence="3 10"/>
<dbReference type="InterPro" id="IPR013328">
    <property type="entry name" value="6PGD_dom2"/>
</dbReference>
<dbReference type="OrthoDB" id="6530772at2"/>
<comment type="caution">
    <text evidence="13">The sequence shown here is derived from an EMBL/GenBank/DDBJ whole genome shotgun (WGS) entry which is preliminary data.</text>
</comment>
<dbReference type="Gene3D" id="3.40.50.720">
    <property type="entry name" value="NAD(P)-binding Rossmann-like Domain"/>
    <property type="match status" value="1"/>
</dbReference>
<reference evidence="13 14" key="1">
    <citation type="submission" date="2019-06" db="EMBL/GenBank/DDBJ databases">
        <title>Draft genome of Aliikangiella marina GYP-15.</title>
        <authorList>
            <person name="Wang G."/>
        </authorList>
    </citation>
    <scope>NUCLEOTIDE SEQUENCE [LARGE SCALE GENOMIC DNA]</scope>
    <source>
        <strain evidence="13 14">GYP-15</strain>
    </source>
</reference>
<keyword evidence="14" id="KW-1185">Reference proteome</keyword>
<dbReference type="GO" id="GO:0050661">
    <property type="term" value="F:NADP binding"/>
    <property type="evidence" value="ECO:0007669"/>
    <property type="project" value="TreeGrafter"/>
</dbReference>
<gene>
    <name evidence="13" type="ORF">FLL45_11425</name>
</gene>
<feature type="domain" description="Ketopantoate reductase C-terminal" evidence="12">
    <location>
        <begin position="175"/>
        <end position="297"/>
    </location>
</feature>
<dbReference type="GO" id="GO:0005737">
    <property type="term" value="C:cytoplasm"/>
    <property type="evidence" value="ECO:0007669"/>
    <property type="project" value="TreeGrafter"/>
</dbReference>
<name>A0A545TE73_9GAMM</name>
<keyword evidence="7 10" id="KW-0560">Oxidoreductase</keyword>
<dbReference type="SUPFAM" id="SSF51735">
    <property type="entry name" value="NAD(P)-binding Rossmann-fold domains"/>
    <property type="match status" value="1"/>
</dbReference>
<evidence type="ECO:0000256" key="6">
    <source>
        <dbReference type="ARBA" id="ARBA00022857"/>
    </source>
</evidence>
<dbReference type="AlphaFoldDB" id="A0A545TE73"/>
<evidence type="ECO:0000256" key="8">
    <source>
        <dbReference type="ARBA" id="ARBA00032024"/>
    </source>
</evidence>
<organism evidence="13 14">
    <name type="scientific">Aliikangiella marina</name>
    <dbReference type="NCBI Taxonomy" id="1712262"/>
    <lineage>
        <taxon>Bacteria</taxon>
        <taxon>Pseudomonadati</taxon>
        <taxon>Pseudomonadota</taxon>
        <taxon>Gammaproteobacteria</taxon>
        <taxon>Oceanospirillales</taxon>
        <taxon>Pleioneaceae</taxon>
        <taxon>Aliikangiella</taxon>
    </lineage>
</organism>
<dbReference type="NCBIfam" id="TIGR00745">
    <property type="entry name" value="apbA_panE"/>
    <property type="match status" value="1"/>
</dbReference>
<proteinExistence type="inferred from homology"/>
<dbReference type="PANTHER" id="PTHR43765:SF2">
    <property type="entry name" value="2-DEHYDROPANTOATE 2-REDUCTASE"/>
    <property type="match status" value="1"/>
</dbReference>
<evidence type="ECO:0000313" key="14">
    <source>
        <dbReference type="Proteomes" id="UP000317839"/>
    </source>
</evidence>
<evidence type="ECO:0000256" key="2">
    <source>
        <dbReference type="ARBA" id="ARBA00007870"/>
    </source>
</evidence>
<evidence type="ECO:0000313" key="13">
    <source>
        <dbReference type="EMBL" id="TQV75518.1"/>
    </source>
</evidence>
<dbReference type="Pfam" id="PF02558">
    <property type="entry name" value="ApbA"/>
    <property type="match status" value="1"/>
</dbReference>
<feature type="domain" description="Ketopantoate reductase N-terminal" evidence="11">
    <location>
        <begin position="6"/>
        <end position="146"/>
    </location>
</feature>
<dbReference type="InterPro" id="IPR036291">
    <property type="entry name" value="NAD(P)-bd_dom_sf"/>
</dbReference>
<dbReference type="EMBL" id="VIKR01000002">
    <property type="protein sequence ID" value="TQV75518.1"/>
    <property type="molecule type" value="Genomic_DNA"/>
</dbReference>
<accession>A0A545TE73</accession>
<dbReference type="Proteomes" id="UP000317839">
    <property type="component" value="Unassembled WGS sequence"/>
</dbReference>
<protein>
    <recommendedName>
        <fullName evidence="4 10">2-dehydropantoate 2-reductase</fullName>
        <ecNumber evidence="3 10">1.1.1.169</ecNumber>
    </recommendedName>
    <alternativeName>
        <fullName evidence="8 10">Ketopantoate reductase</fullName>
    </alternativeName>
</protein>
<dbReference type="InterPro" id="IPR050838">
    <property type="entry name" value="Ketopantoate_reductase"/>
</dbReference>
<dbReference type="InterPro" id="IPR013332">
    <property type="entry name" value="KPR_N"/>
</dbReference>
<dbReference type="InterPro" id="IPR013752">
    <property type="entry name" value="KPA_reductase"/>
</dbReference>
<evidence type="ECO:0000256" key="9">
    <source>
        <dbReference type="ARBA" id="ARBA00048793"/>
    </source>
</evidence>